<proteinExistence type="predicted"/>
<evidence type="ECO:0008006" key="3">
    <source>
        <dbReference type="Google" id="ProtNLM"/>
    </source>
</evidence>
<evidence type="ECO:0000313" key="2">
    <source>
        <dbReference type="Proteomes" id="UP000177960"/>
    </source>
</evidence>
<organism evidence="1 2">
    <name type="scientific">Candidatus Harrisonbacteria bacterium RIFCSPHIGHO2_02_FULL_42_16</name>
    <dbReference type="NCBI Taxonomy" id="1798404"/>
    <lineage>
        <taxon>Bacteria</taxon>
        <taxon>Candidatus Harrisoniibacteriota</taxon>
    </lineage>
</organism>
<reference evidence="1 2" key="1">
    <citation type="journal article" date="2016" name="Nat. Commun.">
        <title>Thousands of microbial genomes shed light on interconnected biogeochemical processes in an aquifer system.</title>
        <authorList>
            <person name="Anantharaman K."/>
            <person name="Brown C.T."/>
            <person name="Hug L.A."/>
            <person name="Sharon I."/>
            <person name="Castelle C.J."/>
            <person name="Probst A.J."/>
            <person name="Thomas B.C."/>
            <person name="Singh A."/>
            <person name="Wilkins M.J."/>
            <person name="Karaoz U."/>
            <person name="Brodie E.L."/>
            <person name="Williams K.H."/>
            <person name="Hubbard S.S."/>
            <person name="Banfield J.F."/>
        </authorList>
    </citation>
    <scope>NUCLEOTIDE SEQUENCE [LARGE SCALE GENOMIC DNA]</scope>
</reference>
<dbReference type="Proteomes" id="UP000177960">
    <property type="component" value="Unassembled WGS sequence"/>
</dbReference>
<dbReference type="EMBL" id="MHJG01000021">
    <property type="protein sequence ID" value="OGY63567.1"/>
    <property type="molecule type" value="Genomic_DNA"/>
</dbReference>
<sequence>MNNPNEMKSSFSKSYMEKAEKKIRFTPLWFKIKLSRYIGKFRQYQRLLSRRQPPVLSAKPEITSNLEKAAAHYRTHGWAYIQNILSEEFLKEVIQNWPKKFYFDPPNTLAKSYDAGFHWGYGRPLDFKRFDPHNQNPIVTKFLNYLRSLEFSKRVTDFVGINKEFVCYSLTMNQACTGTQVVPHKDGIQDDPRARADINIVFFVNGAGGKNSGNLSLFKDREGNEPIVEPDNLKNACLIYDTMADFYHGFKPVARGKFRWAIISEFTEKSFVEKYLEKA</sequence>
<dbReference type="Gene3D" id="2.60.120.620">
    <property type="entry name" value="q2cbj1_9rhob like domain"/>
    <property type="match status" value="1"/>
</dbReference>
<dbReference type="STRING" id="1798404.A3B92_01810"/>
<name>A0A1G1ZIB4_9BACT</name>
<comment type="caution">
    <text evidence="1">The sequence shown here is derived from an EMBL/GenBank/DDBJ whole genome shotgun (WGS) entry which is preliminary data.</text>
</comment>
<dbReference type="AlphaFoldDB" id="A0A1G1ZIB4"/>
<evidence type="ECO:0000313" key="1">
    <source>
        <dbReference type="EMBL" id="OGY63567.1"/>
    </source>
</evidence>
<gene>
    <name evidence="1" type="ORF">A3B92_01810</name>
</gene>
<accession>A0A1G1ZIB4</accession>
<protein>
    <recommendedName>
        <fullName evidence="3">Fe2OG dioxygenase domain-containing protein</fullName>
    </recommendedName>
</protein>